<dbReference type="Gene3D" id="1.10.287.1040">
    <property type="entry name" value="Exonuclease VII, small subunit"/>
    <property type="match status" value="1"/>
</dbReference>
<dbReference type="NCBIfam" id="TIGR01280">
    <property type="entry name" value="xseB"/>
    <property type="match status" value="1"/>
</dbReference>
<proteinExistence type="inferred from homology"/>
<evidence type="ECO:0000256" key="4">
    <source>
        <dbReference type="ARBA" id="ARBA00022801"/>
    </source>
</evidence>
<dbReference type="Proteomes" id="UP001164819">
    <property type="component" value="Chromosome"/>
</dbReference>
<comment type="subunit">
    <text evidence="6">Heterooligomer composed of large and small subunits.</text>
</comment>
<evidence type="ECO:0000256" key="3">
    <source>
        <dbReference type="ARBA" id="ARBA00022722"/>
    </source>
</evidence>
<dbReference type="AlphaFoldDB" id="A0A9E9LET9"/>
<dbReference type="Proteomes" id="UP001164794">
    <property type="component" value="Chromosome"/>
</dbReference>
<keyword evidence="5 6" id="KW-0269">Exonuclease</keyword>
<evidence type="ECO:0000256" key="5">
    <source>
        <dbReference type="ARBA" id="ARBA00022839"/>
    </source>
</evidence>
<name>A0A9E9LET9_9BURK</name>
<dbReference type="EMBL" id="CP098251">
    <property type="protein sequence ID" value="WAV91464.1"/>
    <property type="molecule type" value="Genomic_DNA"/>
</dbReference>
<organism evidence="7">
    <name type="scientific">Oxalobacter aliiformigenes</name>
    <dbReference type="NCBI Taxonomy" id="2946593"/>
    <lineage>
        <taxon>Bacteria</taxon>
        <taxon>Pseudomonadati</taxon>
        <taxon>Pseudomonadota</taxon>
        <taxon>Betaproteobacteria</taxon>
        <taxon>Burkholderiales</taxon>
        <taxon>Oxalobacteraceae</taxon>
        <taxon>Oxalobacter</taxon>
    </lineage>
</organism>
<dbReference type="GO" id="GO:0008855">
    <property type="term" value="F:exodeoxyribonuclease VII activity"/>
    <property type="evidence" value="ECO:0007669"/>
    <property type="project" value="UniProtKB-UniRule"/>
</dbReference>
<dbReference type="EC" id="3.1.11.6" evidence="6"/>
<evidence type="ECO:0000313" key="9">
    <source>
        <dbReference type="Proteomes" id="UP001164794"/>
    </source>
</evidence>
<dbReference type="InterPro" id="IPR003761">
    <property type="entry name" value="Exonuc_VII_S"/>
</dbReference>
<dbReference type="GO" id="GO:0005829">
    <property type="term" value="C:cytosol"/>
    <property type="evidence" value="ECO:0007669"/>
    <property type="project" value="TreeGrafter"/>
</dbReference>
<dbReference type="HAMAP" id="MF_00337">
    <property type="entry name" value="Exonuc_7_S"/>
    <property type="match status" value="1"/>
</dbReference>
<accession>A0A9E9LET9</accession>
<reference evidence="8" key="1">
    <citation type="journal article" date="2022" name="Front. Microbiol.">
        <title>New perspectives on an old grouping: The genomic and phenotypic variability of Oxalobacter formigenes and the implications for calcium oxalate stone prevention.</title>
        <authorList>
            <person name="Chmiel J.A."/>
            <person name="Carr C."/>
            <person name="Stuivenberg G.A."/>
            <person name="Venema R."/>
            <person name="Chanyi R.M."/>
            <person name="Al K.F."/>
            <person name="Giguere D."/>
            <person name="Say H."/>
            <person name="Akouris P.P."/>
            <person name="Dominguez Romero S.A."/>
            <person name="Kwong A."/>
            <person name="Tai V."/>
            <person name="Koval S.F."/>
            <person name="Razvi H."/>
            <person name="Bjazevic J."/>
            <person name="Burton J.P."/>
        </authorList>
    </citation>
    <scope>NUCLEOTIDE SEQUENCE</scope>
    <source>
        <strain evidence="8">HOxNP-1</strain>
    </source>
</reference>
<evidence type="ECO:0000313" key="7">
    <source>
        <dbReference type="EMBL" id="WAV91464.1"/>
    </source>
</evidence>
<evidence type="ECO:0000256" key="6">
    <source>
        <dbReference type="HAMAP-Rule" id="MF_00337"/>
    </source>
</evidence>
<keyword evidence="4 6" id="KW-0378">Hydrolase</keyword>
<gene>
    <name evidence="6" type="primary">xseB</name>
    <name evidence="8" type="ORF">NB645_00275</name>
    <name evidence="7" type="ORF">NB646_01465</name>
</gene>
<protein>
    <recommendedName>
        <fullName evidence="6">Exodeoxyribonuclease 7 small subunit</fullName>
        <ecNumber evidence="6">3.1.11.6</ecNumber>
    </recommendedName>
    <alternativeName>
        <fullName evidence="6">Exodeoxyribonuclease VII small subunit</fullName>
        <shortName evidence="6">Exonuclease VII small subunit</shortName>
    </alternativeName>
</protein>
<dbReference type="InterPro" id="IPR037004">
    <property type="entry name" value="Exonuc_VII_ssu_sf"/>
</dbReference>
<dbReference type="NCBIfam" id="NF002141">
    <property type="entry name" value="PRK00977.1-5"/>
    <property type="match status" value="1"/>
</dbReference>
<keyword evidence="2 6" id="KW-0963">Cytoplasm</keyword>
<keyword evidence="3 6" id="KW-0540">Nuclease</keyword>
<dbReference type="PIRSF" id="PIRSF006488">
    <property type="entry name" value="Exonuc_VII_S"/>
    <property type="match status" value="1"/>
</dbReference>
<comment type="subcellular location">
    <subcellularLocation>
        <location evidence="6">Cytoplasm</location>
    </subcellularLocation>
</comment>
<comment type="catalytic activity">
    <reaction evidence="6">
        <text>Exonucleolytic cleavage in either 5'- to 3'- or 3'- to 5'-direction to yield nucleoside 5'-phosphates.</text>
        <dbReference type="EC" id="3.1.11.6"/>
    </reaction>
</comment>
<comment type="function">
    <text evidence="6">Bidirectionally degrades single-stranded DNA into large acid-insoluble oligonucleotides, which are then degraded further into small acid-soluble oligonucleotides.</text>
</comment>
<dbReference type="GO" id="GO:0006308">
    <property type="term" value="P:DNA catabolic process"/>
    <property type="evidence" value="ECO:0007669"/>
    <property type="project" value="UniProtKB-UniRule"/>
</dbReference>
<dbReference type="PANTHER" id="PTHR34137:SF1">
    <property type="entry name" value="EXODEOXYRIBONUCLEASE 7 SMALL SUBUNIT"/>
    <property type="match status" value="1"/>
</dbReference>
<evidence type="ECO:0000256" key="2">
    <source>
        <dbReference type="ARBA" id="ARBA00022490"/>
    </source>
</evidence>
<dbReference type="SUPFAM" id="SSF116842">
    <property type="entry name" value="XseB-like"/>
    <property type="match status" value="1"/>
</dbReference>
<sequence length="84" mass="9380">MSNDDCDKKPLSFEQALAELGQLVTKLEAGELSLESSIDAYKRGVELIRFCTAQLDKVERQVQILDGELLKPFSPEDQNGVDHD</sequence>
<dbReference type="EMBL" id="CP098248">
    <property type="protein sequence ID" value="WAV97239.1"/>
    <property type="molecule type" value="Genomic_DNA"/>
</dbReference>
<dbReference type="Pfam" id="PF02609">
    <property type="entry name" value="Exonuc_VII_S"/>
    <property type="match status" value="1"/>
</dbReference>
<evidence type="ECO:0000313" key="8">
    <source>
        <dbReference type="EMBL" id="WAV97239.1"/>
    </source>
</evidence>
<keyword evidence="9" id="KW-1185">Reference proteome</keyword>
<dbReference type="RefSeq" id="WP_269264708.1">
    <property type="nucleotide sequence ID" value="NZ_CP098248.1"/>
</dbReference>
<evidence type="ECO:0000256" key="1">
    <source>
        <dbReference type="ARBA" id="ARBA00009998"/>
    </source>
</evidence>
<comment type="similarity">
    <text evidence="1 6">Belongs to the XseB family.</text>
</comment>
<dbReference type="PANTHER" id="PTHR34137">
    <property type="entry name" value="EXODEOXYRIBONUCLEASE 7 SMALL SUBUNIT"/>
    <property type="match status" value="1"/>
</dbReference>
<reference evidence="7" key="2">
    <citation type="journal article" date="2022" name="Front. Microbiol.">
        <title>New perspectives on an old grouping: The genomic and phenotypic variability of Oxalobacter formigenes and the implications for calcium oxalate stone prevention.</title>
        <authorList>
            <person name="Chmiel J.A."/>
            <person name="Carr C."/>
            <person name="Stuivenberg G.A."/>
            <person name="Venema R."/>
            <person name="Chanyi R.M."/>
            <person name="Al K.F."/>
            <person name="Giguere D."/>
            <person name="Say H."/>
            <person name="Akouris P.P."/>
            <person name="Dominguez Romero S.A."/>
            <person name="Kwong A."/>
            <person name="Tai V."/>
            <person name="Koval S.F."/>
            <person name="Razvi H."/>
            <person name="Bjazevic J."/>
            <person name="Burton J.P."/>
        </authorList>
    </citation>
    <scope>NUCLEOTIDE SEQUENCE</scope>
    <source>
        <strain evidence="7">OxK</strain>
    </source>
</reference>
<dbReference type="GO" id="GO:0009318">
    <property type="term" value="C:exodeoxyribonuclease VII complex"/>
    <property type="evidence" value="ECO:0007669"/>
    <property type="project" value="UniProtKB-UniRule"/>
</dbReference>